<sequence>MHRIANLPSEESTENLALLEQPQAPVLFLTSAASDISTLSYILNENKNHALKDKIRALKIDFLLHNAQVDHYLTTTGSKAQIIVVRYLGRRSDWSYGFEQLYYWSKEDKNRHLIILSGVEEQETELNSIGNITFPLSLKLGKLLRIGGFSNMKTFLAIISKILTCEIVNFKNIKIANIDDPCRWEWTDVKGPKIGLILYSSILNSGDSNLAISIIKILRQKGLNPRPLWVSSLKKKHVQSKVLDIYKEENVRCVLTTTSFASVNFDQASEGKQIWDLLGVPVIQILSSNKQKKEWKDSSRGLDPLDLSLQVVMPELDGRITTKIGGFKKVVEQNLNLYSPVYRINPDKENIKWIADYTKSWVSLQKKDKQEVKIIINLSNYPIKDGRIANGVGLDSPESIVVLLEQLKLNGYYLGNKPIPSNSKQLMKLIINGRTNSLESSNNEPLEYISLDQYLKFWSTFSLTAKQKIKLNWNKPSLSIDLEKKGFPVNGIRFGNIAILIQPSRGYTEDNINDIHSPTLAPPHRYIAQYFWIYKFFKADVMIHMGKHGTAEWLPGKSVGLSSSCFPQLVIPPIPYLYPFIVNDPGEGSQAKRRTHSIIVDHLTPPLARAGLSQQLIDLENLLDEYYETLLLDSDRNKIVKEKLDSIIIKENFDSIISTKDKLNNKVDSIYENLDSYLCELKESQIRTGLHILGRMPSDSKLGELTLAIAMAPTFNTSGISQYLSRLLNINIDPWADNEGDSISEVDNNRLFDLNQLKFRIKGDYITWINNQAQSVVSYYLRKALNKRDINCIPNNLINELRPLLLPGPLPLEIYKIKESLIPSILKSPSNEIKSLFKGINGLRVSSGPSGSPTRGNVEVLPTGKNFYSVDLRCLPTQSAWDLGRKSAEQLCEIYLLEKGIHMSNLAMSVWATSTMRNGGEDICQFLSFLGIRPVWDNNTKKLIDLEVIPLQILGRPRVDVTLRISGLFRDAFPNLIELVNKALDMILNIDEPLELNPLLKSSKNGEYISRIFGSSPEGYGTGLQELINIGIWEETSELANCYLKSSQWEYTNSKEPTLNLNGLKESLKKIQVVLHSQDNREHDLLDSDDYYQFHGGLSAAVKELSGICPDIYFGDNSRKNKPRIHKLEKEIDKVVRSRLLNNKWIEGMKEHGYKGAFELSASLDYLFAYDATTGSVPKWCYSSIREQWLDNDSTKNFLIEQNPWVLRDISERFLEAYNRKMWSASKSELNKIKRLLLEAEKTIEESNY</sequence>
<gene>
    <name evidence="2" type="primary">cobN</name>
    <name evidence="2" type="ordered locus">Pro_0957</name>
</gene>
<proteinExistence type="predicted"/>
<dbReference type="InterPro" id="IPR003672">
    <property type="entry name" value="CobN/Mg_chltase"/>
</dbReference>
<dbReference type="KEGG" id="pma:Pro_0957"/>
<protein>
    <submittedName>
        <fullName evidence="2">Cobalamin biosynthesis protein CobN</fullName>
    </submittedName>
</protein>
<feature type="domain" description="CobN/magnesium chelatase" evidence="1">
    <location>
        <begin position="184"/>
        <end position="1229"/>
    </location>
</feature>
<dbReference type="NCBIfam" id="TIGR02257">
    <property type="entry name" value="cobalto_cobN"/>
    <property type="match status" value="1"/>
</dbReference>
<dbReference type="RefSeq" id="WP_011125109.1">
    <property type="nucleotide sequence ID" value="NC_005042.1"/>
</dbReference>
<dbReference type="OrthoDB" id="9757976at2"/>
<accession>Q7VBY5</accession>
<evidence type="ECO:0000313" key="2">
    <source>
        <dbReference type="EMBL" id="AAQ00002.1"/>
    </source>
</evidence>
<dbReference type="eggNOG" id="COG1429">
    <property type="taxonomic scope" value="Bacteria"/>
</dbReference>
<dbReference type="GO" id="GO:0051116">
    <property type="term" value="F:cobaltochelatase activity"/>
    <property type="evidence" value="ECO:0007669"/>
    <property type="project" value="InterPro"/>
</dbReference>
<dbReference type="PATRIC" id="fig|167539.5.peg.1006"/>
<dbReference type="InterPro" id="IPR011953">
    <property type="entry name" value="Cobalto_CobN"/>
</dbReference>
<evidence type="ECO:0000313" key="3">
    <source>
        <dbReference type="Proteomes" id="UP000001420"/>
    </source>
</evidence>
<dbReference type="Pfam" id="PF02514">
    <property type="entry name" value="CobN-Mg_chel"/>
    <property type="match status" value="1"/>
</dbReference>
<dbReference type="GO" id="GO:0009236">
    <property type="term" value="P:cobalamin biosynthetic process"/>
    <property type="evidence" value="ECO:0007669"/>
    <property type="project" value="InterPro"/>
</dbReference>
<dbReference type="CDD" id="cd10150">
    <property type="entry name" value="CobN_like"/>
    <property type="match status" value="1"/>
</dbReference>
<dbReference type="EMBL" id="AE017126">
    <property type="protein sequence ID" value="AAQ00002.1"/>
    <property type="molecule type" value="Genomic_DNA"/>
</dbReference>
<dbReference type="Proteomes" id="UP000001420">
    <property type="component" value="Chromosome"/>
</dbReference>
<dbReference type="PANTHER" id="PTHR44119:SF4">
    <property type="entry name" value="AEROBIC COBALTOCHELATASE SUBUNIT COBN"/>
    <property type="match status" value="1"/>
</dbReference>
<reference evidence="2 3" key="1">
    <citation type="journal article" date="2003" name="Proc. Natl. Acad. Sci. U.S.A.">
        <title>Genome sequence of the cyanobacterium Prochlorococcus marinus SS120, a nearly minimal oxyphototrophic genome.</title>
        <authorList>
            <person name="Dufresne A."/>
            <person name="Salanoubat M."/>
            <person name="Partensky F."/>
            <person name="Artiguenave F."/>
            <person name="Axmann I.M."/>
            <person name="Barbe V."/>
            <person name="Duprat S."/>
            <person name="Galperin M.Y."/>
            <person name="Koonin E.V."/>
            <person name="Le Gall F."/>
            <person name="Makarova K.S."/>
            <person name="Ostrowski M."/>
            <person name="Oztas S."/>
            <person name="Robert C."/>
            <person name="Rogozin I.B."/>
            <person name="Scanlan D.J."/>
            <person name="Tandeau de Marsac N."/>
            <person name="Weissenbach J."/>
            <person name="Wincker P."/>
            <person name="Wolf Y.I."/>
            <person name="Hess W.R."/>
        </authorList>
    </citation>
    <scope>NUCLEOTIDE SEQUENCE [LARGE SCALE GENOMIC DNA]</scope>
    <source>
        <strain evidence="3">SARG / CCMP1375 / SS120</strain>
    </source>
</reference>
<dbReference type="PANTHER" id="PTHR44119">
    <property type="entry name" value="MAGNESIUM-CHELATASE SUBUNIT CHLH, CHLOROPLASTIC"/>
    <property type="match status" value="1"/>
</dbReference>
<name>Q7VBY5_PROMA</name>
<dbReference type="AlphaFoldDB" id="Q7VBY5"/>
<organism evidence="2 3">
    <name type="scientific">Prochlorococcus marinus (strain SARG / CCMP1375 / SS120)</name>
    <dbReference type="NCBI Taxonomy" id="167539"/>
    <lineage>
        <taxon>Bacteria</taxon>
        <taxon>Bacillati</taxon>
        <taxon>Cyanobacteriota</taxon>
        <taxon>Cyanophyceae</taxon>
        <taxon>Synechococcales</taxon>
        <taxon>Prochlorococcaceae</taxon>
        <taxon>Prochlorococcus</taxon>
    </lineage>
</organism>
<dbReference type="STRING" id="167539.Pro_0957"/>
<dbReference type="EnsemblBacteria" id="AAQ00002">
    <property type="protein sequence ID" value="AAQ00002"/>
    <property type="gene ID" value="Pro_0957"/>
</dbReference>
<dbReference type="HOGENOM" id="CLU_002017_1_0_3"/>
<evidence type="ECO:0000259" key="1">
    <source>
        <dbReference type="Pfam" id="PF02514"/>
    </source>
</evidence>
<keyword evidence="3" id="KW-1185">Reference proteome</keyword>